<evidence type="ECO:0000313" key="2">
    <source>
        <dbReference type="EMBL" id="OBA24585.1"/>
    </source>
</evidence>
<reference evidence="3" key="1">
    <citation type="journal article" date="2016" name="Proc. Natl. Acad. Sci. U.S.A.">
        <title>Comparative genomics of biotechnologically important yeasts.</title>
        <authorList>
            <person name="Riley R."/>
            <person name="Haridas S."/>
            <person name="Wolfe K.H."/>
            <person name="Lopes M.R."/>
            <person name="Hittinger C.T."/>
            <person name="Goeker M."/>
            <person name="Salamov A.A."/>
            <person name="Wisecaver J.H."/>
            <person name="Long T.M."/>
            <person name="Calvey C.H."/>
            <person name="Aerts A.L."/>
            <person name="Barry K.W."/>
            <person name="Choi C."/>
            <person name="Clum A."/>
            <person name="Coughlan A.Y."/>
            <person name="Deshpande S."/>
            <person name="Douglass A.P."/>
            <person name="Hanson S.J."/>
            <person name="Klenk H.-P."/>
            <person name="LaButti K.M."/>
            <person name="Lapidus A."/>
            <person name="Lindquist E.A."/>
            <person name="Lipzen A.M."/>
            <person name="Meier-Kolthoff J.P."/>
            <person name="Ohm R.A."/>
            <person name="Otillar R.P."/>
            <person name="Pangilinan J.L."/>
            <person name="Peng Y."/>
            <person name="Rokas A."/>
            <person name="Rosa C.A."/>
            <person name="Scheuner C."/>
            <person name="Sibirny A.A."/>
            <person name="Slot J.C."/>
            <person name="Stielow J.B."/>
            <person name="Sun H."/>
            <person name="Kurtzman C.P."/>
            <person name="Blackwell M."/>
            <person name="Grigoriev I.V."/>
            <person name="Jeffries T.W."/>
        </authorList>
    </citation>
    <scope>NUCLEOTIDE SEQUENCE [LARGE SCALE GENOMIC DNA]</scope>
    <source>
        <strain evidence="3">NRRL Y-1626</strain>
    </source>
</reference>
<accession>A0A1B7T789</accession>
<organism evidence="2 3">
    <name type="scientific">Hanseniaspora valbyensis NRRL Y-1626</name>
    <dbReference type="NCBI Taxonomy" id="766949"/>
    <lineage>
        <taxon>Eukaryota</taxon>
        <taxon>Fungi</taxon>
        <taxon>Dikarya</taxon>
        <taxon>Ascomycota</taxon>
        <taxon>Saccharomycotina</taxon>
        <taxon>Saccharomycetes</taxon>
        <taxon>Saccharomycodales</taxon>
        <taxon>Saccharomycodaceae</taxon>
        <taxon>Hanseniaspora</taxon>
    </lineage>
</organism>
<name>A0A1B7T789_9ASCO</name>
<feature type="compositionally biased region" description="Low complexity" evidence="1">
    <location>
        <begin position="35"/>
        <end position="59"/>
    </location>
</feature>
<evidence type="ECO:0000256" key="1">
    <source>
        <dbReference type="SAM" id="MobiDB-lite"/>
    </source>
</evidence>
<dbReference type="EMBL" id="LXPE01000559">
    <property type="protein sequence ID" value="OBA24585.1"/>
    <property type="molecule type" value="Genomic_DNA"/>
</dbReference>
<comment type="caution">
    <text evidence="2">The sequence shown here is derived from an EMBL/GenBank/DDBJ whole genome shotgun (WGS) entry which is preliminary data.</text>
</comment>
<dbReference type="AlphaFoldDB" id="A0A1B7T789"/>
<dbReference type="Proteomes" id="UP000092321">
    <property type="component" value="Unassembled WGS sequence"/>
</dbReference>
<feature type="region of interest" description="Disordered" evidence="1">
    <location>
        <begin position="1"/>
        <end position="59"/>
    </location>
</feature>
<protein>
    <submittedName>
        <fullName evidence="2">Uncharacterized protein</fullName>
    </submittedName>
</protein>
<sequence>MGSTLDNVRDSIMSNMGDTNNKVKKKLSLKDYRGGNRASSTNNNTNGNRFQNQRNNESN</sequence>
<evidence type="ECO:0000313" key="3">
    <source>
        <dbReference type="Proteomes" id="UP000092321"/>
    </source>
</evidence>
<feature type="compositionally biased region" description="Polar residues" evidence="1">
    <location>
        <begin position="1"/>
        <end position="20"/>
    </location>
</feature>
<proteinExistence type="predicted"/>
<keyword evidence="3" id="KW-1185">Reference proteome</keyword>
<feature type="non-terminal residue" evidence="2">
    <location>
        <position position="59"/>
    </location>
</feature>
<gene>
    <name evidence="2" type="ORF">HANVADRAFT_4594</name>
</gene>